<dbReference type="GO" id="GO:0005840">
    <property type="term" value="C:ribosome"/>
    <property type="evidence" value="ECO:0007669"/>
    <property type="project" value="UniProtKB-KW"/>
</dbReference>
<dbReference type="InterPro" id="IPR012677">
    <property type="entry name" value="Nucleotide-bd_a/b_plait_sf"/>
</dbReference>
<dbReference type="InterPro" id="IPR012678">
    <property type="entry name" value="Ribosomal_uL23/eL15/eS24_sf"/>
</dbReference>
<dbReference type="Pfam" id="PF00276">
    <property type="entry name" value="Ribosomal_L23"/>
    <property type="match status" value="1"/>
</dbReference>
<evidence type="ECO:0000256" key="4">
    <source>
        <dbReference type="HAMAP-Rule" id="MF_01369"/>
    </source>
</evidence>
<keyword evidence="4" id="KW-0699">rRNA-binding</keyword>
<dbReference type="GO" id="GO:0003735">
    <property type="term" value="F:structural constituent of ribosome"/>
    <property type="evidence" value="ECO:0007669"/>
    <property type="project" value="InterPro"/>
</dbReference>
<sequence>MKMTIKKPMISEKTMEMGKIRKYVFLVDRQANAYEVKKGIESIYKVNVESVNVINQKGKIKRSGRGVSRRPSSKKAIVTIKKGQTIDVLPK</sequence>
<protein>
    <recommendedName>
        <fullName evidence="4">Large ribosomal subunit protein uL23</fullName>
    </recommendedName>
</protein>
<gene>
    <name evidence="4" type="primary">rplW</name>
    <name evidence="5" type="ORF">A3G50_00295</name>
</gene>
<keyword evidence="2 4" id="KW-0689">Ribosomal protein</keyword>
<proteinExistence type="inferred from homology"/>
<dbReference type="GO" id="GO:1990904">
    <property type="term" value="C:ribonucleoprotein complex"/>
    <property type="evidence" value="ECO:0007669"/>
    <property type="project" value="UniProtKB-KW"/>
</dbReference>
<comment type="caution">
    <text evidence="5">The sequence shown here is derived from an EMBL/GenBank/DDBJ whole genome shotgun (WGS) entry which is preliminary data.</text>
</comment>
<evidence type="ECO:0000313" key="6">
    <source>
        <dbReference type="Proteomes" id="UP000176633"/>
    </source>
</evidence>
<dbReference type="GO" id="GO:0006412">
    <property type="term" value="P:translation"/>
    <property type="evidence" value="ECO:0007669"/>
    <property type="project" value="UniProtKB-UniRule"/>
</dbReference>
<reference evidence="5 6" key="1">
    <citation type="journal article" date="2016" name="Nat. Commun.">
        <title>Thousands of microbial genomes shed light on interconnected biogeochemical processes in an aquifer system.</title>
        <authorList>
            <person name="Anantharaman K."/>
            <person name="Brown C.T."/>
            <person name="Hug L.A."/>
            <person name="Sharon I."/>
            <person name="Castelle C.J."/>
            <person name="Probst A.J."/>
            <person name="Thomas B.C."/>
            <person name="Singh A."/>
            <person name="Wilkins M.J."/>
            <person name="Karaoz U."/>
            <person name="Brodie E.L."/>
            <person name="Williams K.H."/>
            <person name="Hubbard S.S."/>
            <person name="Banfield J.F."/>
        </authorList>
    </citation>
    <scope>NUCLEOTIDE SEQUENCE [LARGE SCALE GENOMIC DNA]</scope>
</reference>
<name>A0A1F6C179_9BACT</name>
<dbReference type="Gene3D" id="3.30.70.330">
    <property type="match status" value="1"/>
</dbReference>
<comment type="subunit">
    <text evidence="4">Part of the 50S ribosomal subunit. Contacts protein L29, and trigger factor when it is bound to the ribosome.</text>
</comment>
<evidence type="ECO:0000256" key="1">
    <source>
        <dbReference type="ARBA" id="ARBA00006700"/>
    </source>
</evidence>
<dbReference type="GO" id="GO:0019843">
    <property type="term" value="F:rRNA binding"/>
    <property type="evidence" value="ECO:0007669"/>
    <property type="project" value="UniProtKB-UniRule"/>
</dbReference>
<accession>A0A1F6C179</accession>
<dbReference type="EMBL" id="MFKM01000030">
    <property type="protein sequence ID" value="OGG42964.1"/>
    <property type="molecule type" value="Genomic_DNA"/>
</dbReference>
<dbReference type="HAMAP" id="MF_01369_B">
    <property type="entry name" value="Ribosomal_uL23_B"/>
    <property type="match status" value="1"/>
</dbReference>
<evidence type="ECO:0000256" key="3">
    <source>
        <dbReference type="ARBA" id="ARBA00023274"/>
    </source>
</evidence>
<dbReference type="NCBIfam" id="NF004363">
    <property type="entry name" value="PRK05738.2-4"/>
    <property type="match status" value="1"/>
</dbReference>
<dbReference type="Proteomes" id="UP000176633">
    <property type="component" value="Unassembled WGS sequence"/>
</dbReference>
<dbReference type="SUPFAM" id="SSF54189">
    <property type="entry name" value="Ribosomal proteins S24e, L23 and L15e"/>
    <property type="match status" value="1"/>
</dbReference>
<keyword evidence="3 4" id="KW-0687">Ribonucleoprotein</keyword>
<organism evidence="5 6">
    <name type="scientific">Candidatus Jorgensenbacteria bacterium RIFCSPLOWO2_12_FULL_42_11</name>
    <dbReference type="NCBI Taxonomy" id="1798473"/>
    <lineage>
        <taxon>Bacteria</taxon>
        <taxon>Candidatus Joergenseniibacteriota</taxon>
    </lineage>
</organism>
<comment type="similarity">
    <text evidence="1 4">Belongs to the universal ribosomal protein uL23 family.</text>
</comment>
<dbReference type="AlphaFoldDB" id="A0A1F6C179"/>
<dbReference type="STRING" id="1798473.A3G50_00295"/>
<dbReference type="InterPro" id="IPR013025">
    <property type="entry name" value="Ribosomal_uL23-like"/>
</dbReference>
<evidence type="ECO:0000256" key="2">
    <source>
        <dbReference type="ARBA" id="ARBA00022980"/>
    </source>
</evidence>
<comment type="function">
    <text evidence="4">One of the early assembly proteins it binds 23S rRNA. One of the proteins that surrounds the polypeptide exit tunnel on the outside of the ribosome. Forms the main docking site for trigger factor binding to the ribosome.</text>
</comment>
<keyword evidence="4" id="KW-0694">RNA-binding</keyword>
<evidence type="ECO:0000313" key="5">
    <source>
        <dbReference type="EMBL" id="OGG42964.1"/>
    </source>
</evidence>